<dbReference type="Proteomes" id="UP001597343">
    <property type="component" value="Unassembled WGS sequence"/>
</dbReference>
<sequence length="191" mass="22267">MGKGIRLPTSERRKSRGNSWSRGKGEPGLIGRKKVDWSIFEEGTTIPQNVVQFFSRANDGRMPERGEVFYITLVVDEKEYKAELHNKKRQGSDLTQIRYDSNKELRQVFLEQFQRSYAYIKPERERLLAMGRKPSVVVPDPIAEYLEFHETTGPFRYHVELVHFGGTLPSESKCSRKIRSVDWRSARCEIK</sequence>
<accession>A0ABW4ZRC2</accession>
<gene>
    <name evidence="2" type="ORF">ACFSOY_00425</name>
</gene>
<evidence type="ECO:0000256" key="1">
    <source>
        <dbReference type="SAM" id="MobiDB-lite"/>
    </source>
</evidence>
<evidence type="ECO:0000313" key="2">
    <source>
        <dbReference type="EMBL" id="MFD2168482.1"/>
    </source>
</evidence>
<keyword evidence="3" id="KW-1185">Reference proteome</keyword>
<dbReference type="EMBL" id="JBHUIO010000002">
    <property type="protein sequence ID" value="MFD2168482.1"/>
    <property type="molecule type" value="Genomic_DNA"/>
</dbReference>
<name>A0ABW4ZRC2_9BACL</name>
<feature type="region of interest" description="Disordered" evidence="1">
    <location>
        <begin position="1"/>
        <end position="27"/>
    </location>
</feature>
<reference evidence="3" key="1">
    <citation type="journal article" date="2019" name="Int. J. Syst. Evol. Microbiol.">
        <title>The Global Catalogue of Microorganisms (GCM) 10K type strain sequencing project: providing services to taxonomists for standard genome sequencing and annotation.</title>
        <authorList>
            <consortium name="The Broad Institute Genomics Platform"/>
            <consortium name="The Broad Institute Genome Sequencing Center for Infectious Disease"/>
            <person name="Wu L."/>
            <person name="Ma J."/>
        </authorList>
    </citation>
    <scope>NUCLEOTIDE SEQUENCE [LARGE SCALE GENOMIC DNA]</scope>
    <source>
        <strain evidence="3">CGMCC 1.13574</strain>
    </source>
</reference>
<organism evidence="2 3">
    <name type="scientific">Tumebacillus lipolyticus</name>
    <dbReference type="NCBI Taxonomy" id="1280370"/>
    <lineage>
        <taxon>Bacteria</taxon>
        <taxon>Bacillati</taxon>
        <taxon>Bacillota</taxon>
        <taxon>Bacilli</taxon>
        <taxon>Bacillales</taxon>
        <taxon>Alicyclobacillaceae</taxon>
        <taxon>Tumebacillus</taxon>
    </lineage>
</organism>
<protein>
    <submittedName>
        <fullName evidence="2">Uncharacterized protein</fullName>
    </submittedName>
</protein>
<comment type="caution">
    <text evidence="2">The sequence shown here is derived from an EMBL/GenBank/DDBJ whole genome shotgun (WGS) entry which is preliminary data.</text>
</comment>
<evidence type="ECO:0000313" key="3">
    <source>
        <dbReference type="Proteomes" id="UP001597343"/>
    </source>
</evidence>
<proteinExistence type="predicted"/>
<dbReference type="RefSeq" id="WP_386043231.1">
    <property type="nucleotide sequence ID" value="NZ_JBHUIO010000002.1"/>
</dbReference>